<feature type="compositionally biased region" description="Low complexity" evidence="1">
    <location>
        <begin position="99"/>
        <end position="108"/>
    </location>
</feature>
<feature type="region of interest" description="Disordered" evidence="1">
    <location>
        <begin position="1"/>
        <end position="230"/>
    </location>
</feature>
<feature type="compositionally biased region" description="Gly residues" evidence="1">
    <location>
        <begin position="180"/>
        <end position="195"/>
    </location>
</feature>
<proteinExistence type="predicted"/>
<dbReference type="EMBL" id="KN839846">
    <property type="protein sequence ID" value="KIJ64612.1"/>
    <property type="molecule type" value="Genomic_DNA"/>
</dbReference>
<sequence length="230" mass="22787">MSDNQEYGSGRSGARGDFNQSANYDPSGNAPGDDNTFSGAHGGSGLGQAGGYGGSGQGGDDISQGQGRQGQQFGQLEQGRQFGQQGQQSGSFGQGQQGQQGSDDNYGGYDPGMAGCGNSGDTQDYNIPGAGRMGGDKYDTSGGGGGGGGDYCGAFGQGGRTTGSRGYERDNDEYADPSSGGTGALSGAGGQGGKPSAGSKMMGGVEKLAGKLTRDSNLETKGEQRQGGQF</sequence>
<evidence type="ECO:0000313" key="3">
    <source>
        <dbReference type="Proteomes" id="UP000053820"/>
    </source>
</evidence>
<feature type="compositionally biased region" description="Gly residues" evidence="1">
    <location>
        <begin position="40"/>
        <end position="59"/>
    </location>
</feature>
<name>A0A0C9WG10_9AGAM</name>
<dbReference type="Proteomes" id="UP000053820">
    <property type="component" value="Unassembled WGS sequence"/>
</dbReference>
<protein>
    <submittedName>
        <fullName evidence="2">Uncharacterized protein</fullName>
    </submittedName>
</protein>
<reference evidence="2 3" key="1">
    <citation type="submission" date="2014-04" db="EMBL/GenBank/DDBJ databases">
        <title>Evolutionary Origins and Diversification of the Mycorrhizal Mutualists.</title>
        <authorList>
            <consortium name="DOE Joint Genome Institute"/>
            <consortium name="Mycorrhizal Genomics Consortium"/>
            <person name="Kohler A."/>
            <person name="Kuo A."/>
            <person name="Nagy L.G."/>
            <person name="Floudas D."/>
            <person name="Copeland A."/>
            <person name="Barry K.W."/>
            <person name="Cichocki N."/>
            <person name="Veneault-Fourrey C."/>
            <person name="LaButti K."/>
            <person name="Lindquist E.A."/>
            <person name="Lipzen A."/>
            <person name="Lundell T."/>
            <person name="Morin E."/>
            <person name="Murat C."/>
            <person name="Riley R."/>
            <person name="Ohm R."/>
            <person name="Sun H."/>
            <person name="Tunlid A."/>
            <person name="Henrissat B."/>
            <person name="Grigoriev I.V."/>
            <person name="Hibbett D.S."/>
            <person name="Martin F."/>
        </authorList>
    </citation>
    <scope>NUCLEOTIDE SEQUENCE [LARGE SCALE GENOMIC DNA]</scope>
    <source>
        <strain evidence="2 3">MD-312</strain>
    </source>
</reference>
<accession>A0A0C9WG10</accession>
<evidence type="ECO:0000313" key="2">
    <source>
        <dbReference type="EMBL" id="KIJ64612.1"/>
    </source>
</evidence>
<dbReference type="HOGENOM" id="CLU_1204917_0_0_1"/>
<feature type="compositionally biased region" description="Basic and acidic residues" evidence="1">
    <location>
        <begin position="208"/>
        <end position="224"/>
    </location>
</feature>
<evidence type="ECO:0000256" key="1">
    <source>
        <dbReference type="SAM" id="MobiDB-lite"/>
    </source>
</evidence>
<gene>
    <name evidence="2" type="ORF">HYDPIDRAFT_40347</name>
</gene>
<organism evidence="2 3">
    <name type="scientific">Hydnomerulius pinastri MD-312</name>
    <dbReference type="NCBI Taxonomy" id="994086"/>
    <lineage>
        <taxon>Eukaryota</taxon>
        <taxon>Fungi</taxon>
        <taxon>Dikarya</taxon>
        <taxon>Basidiomycota</taxon>
        <taxon>Agaricomycotina</taxon>
        <taxon>Agaricomycetes</taxon>
        <taxon>Agaricomycetidae</taxon>
        <taxon>Boletales</taxon>
        <taxon>Boletales incertae sedis</taxon>
        <taxon>Leucogyrophana</taxon>
    </lineage>
</organism>
<dbReference type="OrthoDB" id="3170343at2759"/>
<feature type="compositionally biased region" description="Gly residues" evidence="1">
    <location>
        <begin position="141"/>
        <end position="161"/>
    </location>
</feature>
<keyword evidence="3" id="KW-1185">Reference proteome</keyword>
<feature type="compositionally biased region" description="Low complexity" evidence="1">
    <location>
        <begin position="60"/>
        <end position="91"/>
    </location>
</feature>
<dbReference type="AlphaFoldDB" id="A0A0C9WG10"/>